<organism evidence="7 8">
    <name type="scientific">Phaeomoniella chlamydospora</name>
    <name type="common">Phaeoacremonium chlamydosporum</name>
    <dbReference type="NCBI Taxonomy" id="158046"/>
    <lineage>
        <taxon>Eukaryota</taxon>
        <taxon>Fungi</taxon>
        <taxon>Dikarya</taxon>
        <taxon>Ascomycota</taxon>
        <taxon>Pezizomycotina</taxon>
        <taxon>Eurotiomycetes</taxon>
        <taxon>Chaetothyriomycetidae</taxon>
        <taxon>Phaeomoniellales</taxon>
        <taxon>Phaeomoniellaceae</taxon>
        <taxon>Phaeomoniella</taxon>
    </lineage>
</organism>
<evidence type="ECO:0000313" key="8">
    <source>
        <dbReference type="Proteomes" id="UP000053317"/>
    </source>
</evidence>
<dbReference type="InterPro" id="IPR048627">
    <property type="entry name" value="Sec10_HB"/>
</dbReference>
<evidence type="ECO:0000256" key="3">
    <source>
        <dbReference type="ARBA" id="ARBA00022483"/>
    </source>
</evidence>
<comment type="similarity">
    <text evidence="1">Belongs to the SEC10 family.</text>
</comment>
<dbReference type="EMBL" id="LCWF01000161">
    <property type="protein sequence ID" value="KKY16425.1"/>
    <property type="molecule type" value="Genomic_DNA"/>
</dbReference>
<dbReference type="PANTHER" id="PTHR12100:SF0">
    <property type="entry name" value="EXOCYST COMPLEX COMPONENT 5"/>
    <property type="match status" value="1"/>
</dbReference>
<evidence type="ECO:0000259" key="5">
    <source>
        <dbReference type="Pfam" id="PF07393"/>
    </source>
</evidence>
<dbReference type="Pfam" id="PF07393">
    <property type="entry name" value="Sec10_HB"/>
    <property type="match status" value="1"/>
</dbReference>
<gene>
    <name evidence="7" type="ORF">UCRPC4_g05934</name>
</gene>
<dbReference type="InterPro" id="IPR048625">
    <property type="entry name" value="Sec10_N"/>
</dbReference>
<evidence type="ECO:0000313" key="7">
    <source>
        <dbReference type="EMBL" id="KKY16425.1"/>
    </source>
</evidence>
<comment type="caution">
    <text evidence="7">The sequence shown here is derived from an EMBL/GenBank/DDBJ whole genome shotgun (WGS) entry which is preliminary data.</text>
</comment>
<evidence type="ECO:0000256" key="2">
    <source>
        <dbReference type="ARBA" id="ARBA00022448"/>
    </source>
</evidence>
<proteinExistence type="inferred from homology"/>
<evidence type="ECO:0000256" key="4">
    <source>
        <dbReference type="ARBA" id="ARBA00023054"/>
    </source>
</evidence>
<dbReference type="GO" id="GO:0000145">
    <property type="term" value="C:exocyst"/>
    <property type="evidence" value="ECO:0007669"/>
    <property type="project" value="TreeGrafter"/>
</dbReference>
<dbReference type="GO" id="GO:0006893">
    <property type="term" value="P:Golgi to plasma membrane transport"/>
    <property type="evidence" value="ECO:0007669"/>
    <property type="project" value="TreeGrafter"/>
</dbReference>
<dbReference type="OrthoDB" id="125856at2759"/>
<keyword evidence="8" id="KW-1185">Reference proteome</keyword>
<dbReference type="AlphaFoldDB" id="A0A0G2GHI8"/>
<dbReference type="PANTHER" id="PTHR12100">
    <property type="entry name" value="SEC10"/>
    <property type="match status" value="1"/>
</dbReference>
<reference evidence="7 8" key="2">
    <citation type="submission" date="2015-05" db="EMBL/GenBank/DDBJ databases">
        <authorList>
            <person name="Morales-Cruz A."/>
            <person name="Amrine K.C."/>
            <person name="Cantu D."/>
        </authorList>
    </citation>
    <scope>NUCLEOTIDE SEQUENCE [LARGE SCALE GENOMIC DNA]</scope>
    <source>
        <strain evidence="7">UCRPC4</strain>
    </source>
</reference>
<keyword evidence="4" id="KW-0175">Coiled coil</keyword>
<keyword evidence="3" id="KW-0268">Exocytosis</keyword>
<feature type="domain" description="Exocyst complex component Sec10-like alpha-helical bundle" evidence="5">
    <location>
        <begin position="477"/>
        <end position="1137"/>
    </location>
</feature>
<reference evidence="7 8" key="1">
    <citation type="submission" date="2015-05" db="EMBL/GenBank/DDBJ databases">
        <title>Distinctive expansion of gene families associated with plant cell wall degradation and secondary metabolism in the genomes of grapevine trunk pathogens.</title>
        <authorList>
            <person name="Lawrence D.P."/>
            <person name="Travadon R."/>
            <person name="Rolshausen P.E."/>
            <person name="Baumgartner K."/>
        </authorList>
    </citation>
    <scope>NUCLEOTIDE SEQUENCE [LARGE SCALE GENOMIC DNA]</scope>
    <source>
        <strain evidence="7">UCRPC4</strain>
    </source>
</reference>
<dbReference type="Pfam" id="PF20667">
    <property type="entry name" value="Sec10_N"/>
    <property type="match status" value="1"/>
</dbReference>
<evidence type="ECO:0000259" key="6">
    <source>
        <dbReference type="Pfam" id="PF20667"/>
    </source>
</evidence>
<dbReference type="InterPro" id="IPR009976">
    <property type="entry name" value="Sec10-like"/>
</dbReference>
<accession>A0A0G2GHI8</accession>
<name>A0A0G2GHI8_PHACM</name>
<dbReference type="Proteomes" id="UP000053317">
    <property type="component" value="Unassembled WGS sequence"/>
</dbReference>
<sequence length="1142" mass="128097">MNALHYLRDTLSLNKPYVAFFGPWVHPEHSGVALLSTAKLLPSSWISRFTSIQSFVINNVNPTIGFSSTILSGISSAILPKKKATPSEKEVEEENAKIKRYGMNKKERDLLDKYGFQRALSEGIDGINEEALLCLKKTAPGTEGKPVSWDVAEDFDVFVKSLAIRERERLFQLSNQQAERHRLKVDTFFAESDFMVGKKGDRYFRDCWNKDAYKDAIEWEAIVLDETTHDSVMELRYGISLVIGQLQQVMKGIPKNLRYLLTIYTSTHKHNMHVFLTWFSLLAPGSDSQGTSQRTNSKSIFPKGPSFTLENFSNRDFIVKEFIESLTEGATPSNRRSLPQNQAFDPKPLIRAFEQAQRRLNDLSGDLELRENELSAAVRRAEAQHSANTETLGQKLNQTVESFHKLDTSLKSSPTGERWGGNMAVETGRQLEELDRQRRRALDARFLIECWDEVSNKGEVSLLENLRRSGGGEGKVRSAHIARQLKRISQRLDPQSWGQVNGISKYTNGITNGVVGATHRNTREIIEKFSETLEKDLLKSFDDFYRRANFDGMRDCATVLQEFNGGASAIGLFVNQHQFFIDRSQLISEEVGGDAETWERLADPDAEPPGIEPSLQSLIDEVRVVVQDESLIIKKAFPFYEEVLTKFLQRVFQQSIQQRLEMVLDKASTISSLAFLRTLQASRSYISGLVDDLKAHGLTEHPDNISPAVAGVLDQQLDDLFVPYFIGSAYIDREKKNLEELYRSLMFKFEIHQSRRKKVPTTFMATLAKSGSDLLASARDAYMNRLESSDITPTQRKMLMKVAGIKEADSAQKPEIEMTEEDGRLSLPFTKRMLKWLAEGVGRGLDLSGGNETPKDVAALLNMLLENMGTNYIELALDAACDQALVAEQAKTEPDLTYLPQVRTAIGALHLMTSCIDTVLTPLAASSLTIRREMEKNKNIAVSRMEDRINILEQRTVDAVLNYTSRLLSNQRRNDFRPRDDAMDATLGQLQTPTCLSVSTFLARFYDSASLAFDGHNLTVFLTEIAIGIRTQLLEHFKKFQVNPTGAFVVTQDMTKYTELLRSWPLEPTFSSSLEILLEIGNLFAIGPEALRERLRGGVAVSKSGAGVAGALAGVGKESLRPYVIKREDAGSVGIQSVLNSL</sequence>
<evidence type="ECO:0000256" key="1">
    <source>
        <dbReference type="ARBA" id="ARBA00006572"/>
    </source>
</evidence>
<keyword evidence="2" id="KW-0813">Transport</keyword>
<feature type="domain" description="Exocyst complex component Sec10 N-terminal" evidence="6">
    <location>
        <begin position="346"/>
        <end position="468"/>
    </location>
</feature>
<protein>
    <submittedName>
        <fullName evidence="7">Putative exocyst complex component sec10</fullName>
    </submittedName>
</protein>
<dbReference type="GO" id="GO:0006887">
    <property type="term" value="P:exocytosis"/>
    <property type="evidence" value="ECO:0007669"/>
    <property type="project" value="UniProtKB-KW"/>
</dbReference>